<evidence type="ECO:0000256" key="3">
    <source>
        <dbReference type="ARBA" id="ARBA00022475"/>
    </source>
</evidence>
<evidence type="ECO:0000256" key="2">
    <source>
        <dbReference type="ARBA" id="ARBA00022448"/>
    </source>
</evidence>
<keyword evidence="4 8" id="KW-0812">Transmembrane</keyword>
<dbReference type="InterPro" id="IPR036259">
    <property type="entry name" value="MFS_trans_sf"/>
</dbReference>
<comment type="subcellular location">
    <subcellularLocation>
        <location evidence="1">Cell membrane</location>
        <topology evidence="1">Multi-pass membrane protein</topology>
    </subcellularLocation>
</comment>
<keyword evidence="7" id="KW-0046">Antibiotic resistance</keyword>
<dbReference type="NCBIfam" id="TIGR00711">
    <property type="entry name" value="efflux_EmrB"/>
    <property type="match status" value="1"/>
</dbReference>
<feature type="transmembrane region" description="Helical" evidence="8">
    <location>
        <begin position="199"/>
        <end position="217"/>
    </location>
</feature>
<keyword evidence="11" id="KW-1185">Reference proteome</keyword>
<dbReference type="Pfam" id="PF07690">
    <property type="entry name" value="MFS_1"/>
    <property type="match status" value="1"/>
</dbReference>
<dbReference type="GO" id="GO:0005886">
    <property type="term" value="C:plasma membrane"/>
    <property type="evidence" value="ECO:0007669"/>
    <property type="project" value="UniProtKB-SubCell"/>
</dbReference>
<evidence type="ECO:0000256" key="5">
    <source>
        <dbReference type="ARBA" id="ARBA00022989"/>
    </source>
</evidence>
<feature type="transmembrane region" description="Helical" evidence="8">
    <location>
        <begin position="359"/>
        <end position="381"/>
    </location>
</feature>
<evidence type="ECO:0000256" key="8">
    <source>
        <dbReference type="SAM" id="Phobius"/>
    </source>
</evidence>
<gene>
    <name evidence="10" type="ORF">KY5_0179c</name>
</gene>
<dbReference type="Gene3D" id="1.20.1250.20">
    <property type="entry name" value="MFS general substrate transporter like domains"/>
    <property type="match status" value="1"/>
</dbReference>
<feature type="domain" description="Major facilitator superfamily (MFS) profile" evidence="9">
    <location>
        <begin position="12"/>
        <end position="493"/>
    </location>
</feature>
<feature type="transmembrane region" description="Helical" evidence="8">
    <location>
        <begin position="103"/>
        <end position="124"/>
    </location>
</feature>
<feature type="transmembrane region" description="Helical" evidence="8">
    <location>
        <begin position="163"/>
        <end position="187"/>
    </location>
</feature>
<feature type="transmembrane region" description="Helical" evidence="8">
    <location>
        <begin position="229"/>
        <end position="246"/>
    </location>
</feature>
<feature type="transmembrane region" description="Helical" evidence="8">
    <location>
        <begin position="469"/>
        <end position="489"/>
    </location>
</feature>
<evidence type="ECO:0000256" key="1">
    <source>
        <dbReference type="ARBA" id="ARBA00004651"/>
    </source>
</evidence>
<reference evidence="10 11" key="1">
    <citation type="submission" date="2017-08" db="EMBL/GenBank/DDBJ databases">
        <title>Complete Genome Sequence of Streptomyces formicae KY5, the formicamycin producer.</title>
        <authorList>
            <person name="Holmes N.A."/>
            <person name="Devine R."/>
            <person name="Qin Z."/>
            <person name="Seipke R.F."/>
            <person name="Wilkinson B."/>
            <person name="Hutchings M.I."/>
        </authorList>
    </citation>
    <scope>NUCLEOTIDE SEQUENCE [LARGE SCALE GENOMIC DNA]</scope>
    <source>
        <strain evidence="10 11">KY5</strain>
    </source>
</reference>
<keyword evidence="2" id="KW-0813">Transport</keyword>
<evidence type="ECO:0000313" key="11">
    <source>
        <dbReference type="Proteomes" id="UP000221011"/>
    </source>
</evidence>
<dbReference type="PROSITE" id="PS50850">
    <property type="entry name" value="MFS"/>
    <property type="match status" value="1"/>
</dbReference>
<dbReference type="Gene3D" id="1.20.1720.10">
    <property type="entry name" value="Multidrug resistance protein D"/>
    <property type="match status" value="1"/>
</dbReference>
<dbReference type="InterPro" id="IPR011701">
    <property type="entry name" value="MFS"/>
</dbReference>
<dbReference type="KEGG" id="sfk:KY5_0179c"/>
<feature type="transmembrane region" description="Helical" evidence="8">
    <location>
        <begin position="78"/>
        <end position="97"/>
    </location>
</feature>
<name>A0A291Q118_9ACTN</name>
<evidence type="ECO:0000259" key="9">
    <source>
        <dbReference type="PROSITE" id="PS50850"/>
    </source>
</evidence>
<feature type="transmembrane region" description="Helical" evidence="8">
    <location>
        <begin position="12"/>
        <end position="36"/>
    </location>
</feature>
<dbReference type="InterPro" id="IPR020846">
    <property type="entry name" value="MFS_dom"/>
</dbReference>
<dbReference type="RefSeq" id="WP_098240338.1">
    <property type="nucleotide sequence ID" value="NZ_CP022685.1"/>
</dbReference>
<evidence type="ECO:0000313" key="10">
    <source>
        <dbReference type="EMBL" id="ATL25197.1"/>
    </source>
</evidence>
<dbReference type="CDD" id="cd17321">
    <property type="entry name" value="MFS_MMR_MDR_like"/>
    <property type="match status" value="1"/>
</dbReference>
<feature type="transmembrane region" description="Helical" evidence="8">
    <location>
        <begin position="330"/>
        <end position="347"/>
    </location>
</feature>
<evidence type="ECO:0000256" key="6">
    <source>
        <dbReference type="ARBA" id="ARBA00023136"/>
    </source>
</evidence>
<sequence>MSADPGARRWWAVGALVLASLVVGFDVTILSLALPVMADDLSANNVELQWFVTSYTLVFAAGMIPAGMLGDRYGRKKVLLGALVLFGAASLACAYATSPGTFIGARAVLGLGAALIMPTTLSLLPVMFSDEERPKAIGAVAGAAMLAYPLGPILGGYLLNHFWWGSVFLINVPVVILAFLAVSAWLPESRSKEAKRFDVGGLVFSSTGLAAMTYGVIQGGEKGWTDVTTLAPLLGGLLVLVVFVLWERRVADPLVDLSLFRSARFTTGTLLGTVINFTMFGVLFTMPQYYQAILGTDALGSGFRLLPMVGGLLVGVSVAPRLAKAIGPRAAVGLGLALLAAGLFYGATTDTGSGTGLAAAWTAVYGIGLGFALPTVMDAALGTLSEDSAGVGSGVNQSIRTLGGSFGAAILGSILNSGYRGGLELDGLPERAQDAVEESVFGGLAVARATHSSSLADSVSAAFVHGLDVVLVVSGGLGLLGVLIAVVWLPRRVGRSAAQNAESEHEAADAA</sequence>
<organism evidence="10 11">
    <name type="scientific">Streptomyces formicae</name>
    <dbReference type="NCBI Taxonomy" id="1616117"/>
    <lineage>
        <taxon>Bacteria</taxon>
        <taxon>Bacillati</taxon>
        <taxon>Actinomycetota</taxon>
        <taxon>Actinomycetes</taxon>
        <taxon>Kitasatosporales</taxon>
        <taxon>Streptomycetaceae</taxon>
        <taxon>Streptomyces</taxon>
    </lineage>
</organism>
<accession>A0A291Q118</accession>
<dbReference type="Proteomes" id="UP000221011">
    <property type="component" value="Chromosome"/>
</dbReference>
<feature type="transmembrane region" description="Helical" evidence="8">
    <location>
        <begin position="48"/>
        <end position="66"/>
    </location>
</feature>
<dbReference type="SUPFAM" id="SSF103473">
    <property type="entry name" value="MFS general substrate transporter"/>
    <property type="match status" value="1"/>
</dbReference>
<proteinExistence type="predicted"/>
<dbReference type="GO" id="GO:0022857">
    <property type="term" value="F:transmembrane transporter activity"/>
    <property type="evidence" value="ECO:0007669"/>
    <property type="project" value="InterPro"/>
</dbReference>
<evidence type="ECO:0000256" key="4">
    <source>
        <dbReference type="ARBA" id="ARBA00022692"/>
    </source>
</evidence>
<feature type="transmembrane region" description="Helical" evidence="8">
    <location>
        <begin position="267"/>
        <end position="290"/>
    </location>
</feature>
<dbReference type="AlphaFoldDB" id="A0A291Q118"/>
<dbReference type="GO" id="GO:0046677">
    <property type="term" value="P:response to antibiotic"/>
    <property type="evidence" value="ECO:0007669"/>
    <property type="project" value="UniProtKB-KW"/>
</dbReference>
<evidence type="ECO:0000256" key="7">
    <source>
        <dbReference type="ARBA" id="ARBA00023251"/>
    </source>
</evidence>
<keyword evidence="6 8" id="KW-0472">Membrane</keyword>
<dbReference type="InterPro" id="IPR004638">
    <property type="entry name" value="EmrB-like"/>
</dbReference>
<keyword evidence="5 8" id="KW-1133">Transmembrane helix</keyword>
<dbReference type="EMBL" id="CP022685">
    <property type="protein sequence ID" value="ATL25197.1"/>
    <property type="molecule type" value="Genomic_DNA"/>
</dbReference>
<keyword evidence="3" id="KW-1003">Cell membrane</keyword>
<protein>
    <submittedName>
        <fullName evidence="10">Putative integral membrane protein</fullName>
    </submittedName>
</protein>
<dbReference type="PANTHER" id="PTHR42718">
    <property type="entry name" value="MAJOR FACILITATOR SUPERFAMILY MULTIDRUG TRANSPORTER MFSC"/>
    <property type="match status" value="1"/>
</dbReference>
<dbReference type="PANTHER" id="PTHR42718:SF42">
    <property type="entry name" value="EXPORT PROTEIN"/>
    <property type="match status" value="1"/>
</dbReference>
<feature type="transmembrane region" description="Helical" evidence="8">
    <location>
        <begin position="136"/>
        <end position="157"/>
    </location>
</feature>